<evidence type="ECO:0000313" key="5">
    <source>
        <dbReference type="Proteomes" id="UP001079657"/>
    </source>
</evidence>
<dbReference type="PANTHER" id="PTHR10458:SF22">
    <property type="entry name" value="PEPTIDE DEFORMYLASE"/>
    <property type="match status" value="1"/>
</dbReference>
<protein>
    <recommendedName>
        <fullName evidence="3">Peptide deformylase</fullName>
        <shortName evidence="3">PDF</shortName>
        <ecNumber evidence="3">3.5.1.88</ecNumber>
    </recommendedName>
    <alternativeName>
        <fullName evidence="3">Polypeptide deformylase</fullName>
    </alternativeName>
</protein>
<comment type="cofactor">
    <cofactor evidence="3">
        <name>Fe(2+)</name>
        <dbReference type="ChEBI" id="CHEBI:29033"/>
    </cofactor>
    <text evidence="3">Binds 1 Fe(2+) ion.</text>
</comment>
<dbReference type="RefSeq" id="WP_268049508.1">
    <property type="nucleotide sequence ID" value="NZ_JAPQES010000002.1"/>
</dbReference>
<dbReference type="HAMAP" id="MF_00163">
    <property type="entry name" value="Pep_deformylase"/>
    <property type="match status" value="1"/>
</dbReference>
<dbReference type="Pfam" id="PF01327">
    <property type="entry name" value="Pep_deformylase"/>
    <property type="match status" value="1"/>
</dbReference>
<dbReference type="InterPro" id="IPR023635">
    <property type="entry name" value="Peptide_deformylase"/>
</dbReference>
<dbReference type="Proteomes" id="UP001079657">
    <property type="component" value="Unassembled WGS sequence"/>
</dbReference>
<evidence type="ECO:0000313" key="4">
    <source>
        <dbReference type="EMBL" id="MCY6370702.1"/>
    </source>
</evidence>
<keyword evidence="3 4" id="KW-0378">Hydrolase</keyword>
<evidence type="ECO:0000256" key="2">
    <source>
        <dbReference type="ARBA" id="ARBA00023004"/>
    </source>
</evidence>
<dbReference type="CDD" id="cd00487">
    <property type="entry name" value="Pep_deformylase"/>
    <property type="match status" value="1"/>
</dbReference>
<dbReference type="EMBL" id="JAPQES010000002">
    <property type="protein sequence ID" value="MCY6370702.1"/>
    <property type="molecule type" value="Genomic_DNA"/>
</dbReference>
<dbReference type="PRINTS" id="PR01576">
    <property type="entry name" value="PDEFORMYLASE"/>
</dbReference>
<keyword evidence="3" id="KW-0479">Metal-binding</keyword>
<keyword evidence="2 3" id="KW-0408">Iron</keyword>
<feature type="binding site" evidence="3">
    <location>
        <position position="131"/>
    </location>
    <ligand>
        <name>Fe cation</name>
        <dbReference type="ChEBI" id="CHEBI:24875"/>
    </ligand>
</feature>
<dbReference type="PIRSF" id="PIRSF004749">
    <property type="entry name" value="Pep_def"/>
    <property type="match status" value="1"/>
</dbReference>
<comment type="catalytic activity">
    <reaction evidence="3">
        <text>N-terminal N-formyl-L-methionyl-[peptide] + H2O = N-terminal L-methionyl-[peptide] + formate</text>
        <dbReference type="Rhea" id="RHEA:24420"/>
        <dbReference type="Rhea" id="RHEA-COMP:10639"/>
        <dbReference type="Rhea" id="RHEA-COMP:10640"/>
        <dbReference type="ChEBI" id="CHEBI:15377"/>
        <dbReference type="ChEBI" id="CHEBI:15740"/>
        <dbReference type="ChEBI" id="CHEBI:49298"/>
        <dbReference type="ChEBI" id="CHEBI:64731"/>
        <dbReference type="EC" id="3.5.1.88"/>
    </reaction>
</comment>
<comment type="function">
    <text evidence="3">Removes the formyl group from the N-terminal Met of newly synthesized proteins. Requires at least a dipeptide for an efficient rate of reaction. N-terminal L-methionine is a prerequisite for activity but the enzyme has broad specificity at other positions.</text>
</comment>
<sequence>MALRNIRIFGDNILRKKSRQIENIDDRVLTLLKDMADTLHNTENGAALAAPQVGILKRAIVIDMGQGIIYLINPEIVETEGKQKVVEGCLSIPNKWGKLIRPKKVKVKALNEKGQEFIITGEGDLAKCLCHEIDHLDGILFIDKVTEFIEE</sequence>
<dbReference type="EC" id="3.5.1.88" evidence="3"/>
<comment type="similarity">
    <text evidence="1 3">Belongs to the polypeptide deformylase family.</text>
</comment>
<evidence type="ECO:0000256" key="1">
    <source>
        <dbReference type="ARBA" id="ARBA00010759"/>
    </source>
</evidence>
<dbReference type="GO" id="GO:0042586">
    <property type="term" value="F:peptide deformylase activity"/>
    <property type="evidence" value="ECO:0007669"/>
    <property type="project" value="UniProtKB-EC"/>
</dbReference>
<feature type="binding site" evidence="3">
    <location>
        <position position="89"/>
    </location>
    <ligand>
        <name>Fe cation</name>
        <dbReference type="ChEBI" id="CHEBI:24875"/>
    </ligand>
</feature>
<name>A0ABT4CNR5_9CLOT</name>
<dbReference type="SUPFAM" id="SSF56420">
    <property type="entry name" value="Peptide deformylase"/>
    <property type="match status" value="1"/>
</dbReference>
<accession>A0ABT4CNR5</accession>
<organism evidence="4 5">
    <name type="scientific">Clostridium ganghwense</name>
    <dbReference type="NCBI Taxonomy" id="312089"/>
    <lineage>
        <taxon>Bacteria</taxon>
        <taxon>Bacillati</taxon>
        <taxon>Bacillota</taxon>
        <taxon>Clostridia</taxon>
        <taxon>Eubacteriales</taxon>
        <taxon>Clostridiaceae</taxon>
        <taxon>Clostridium</taxon>
    </lineage>
</organism>
<reference evidence="4" key="1">
    <citation type="submission" date="2022-12" db="EMBL/GenBank/DDBJ databases">
        <authorList>
            <person name="Wang J."/>
        </authorList>
    </citation>
    <scope>NUCLEOTIDE SEQUENCE</scope>
    <source>
        <strain evidence="4">HY-42-06</strain>
    </source>
</reference>
<comment type="caution">
    <text evidence="4">The sequence shown here is derived from an EMBL/GenBank/DDBJ whole genome shotgun (WGS) entry which is preliminary data.</text>
</comment>
<feature type="binding site" evidence="3">
    <location>
        <position position="135"/>
    </location>
    <ligand>
        <name>Fe cation</name>
        <dbReference type="ChEBI" id="CHEBI:24875"/>
    </ligand>
</feature>
<dbReference type="PANTHER" id="PTHR10458">
    <property type="entry name" value="PEPTIDE DEFORMYLASE"/>
    <property type="match status" value="1"/>
</dbReference>
<keyword evidence="5" id="KW-1185">Reference proteome</keyword>
<dbReference type="InterPro" id="IPR036821">
    <property type="entry name" value="Peptide_deformylase_sf"/>
</dbReference>
<keyword evidence="3" id="KW-0648">Protein biosynthesis</keyword>
<evidence type="ECO:0000256" key="3">
    <source>
        <dbReference type="HAMAP-Rule" id="MF_00163"/>
    </source>
</evidence>
<feature type="active site" evidence="3">
    <location>
        <position position="132"/>
    </location>
</feature>
<gene>
    <name evidence="3 4" type="primary">def</name>
    <name evidence="4" type="ORF">OXH55_08665</name>
</gene>
<dbReference type="Gene3D" id="3.90.45.10">
    <property type="entry name" value="Peptide deformylase"/>
    <property type="match status" value="1"/>
</dbReference>
<proteinExistence type="inferred from homology"/>
<dbReference type="NCBIfam" id="TIGR00079">
    <property type="entry name" value="pept_deformyl"/>
    <property type="match status" value="1"/>
</dbReference>
<dbReference type="NCBIfam" id="NF001159">
    <property type="entry name" value="PRK00150.1-3"/>
    <property type="match status" value="1"/>
</dbReference>